<dbReference type="Pfam" id="PF11959">
    <property type="entry name" value="DUF3473"/>
    <property type="match status" value="1"/>
</dbReference>
<dbReference type="InterPro" id="IPR011330">
    <property type="entry name" value="Glyco_hydro/deAcase_b/a-brl"/>
</dbReference>
<proteinExistence type="predicted"/>
<dbReference type="SUPFAM" id="SSF88713">
    <property type="entry name" value="Glycoside hydrolase/deacetylase"/>
    <property type="match status" value="1"/>
</dbReference>
<keyword evidence="3" id="KW-1185">Reference proteome</keyword>
<dbReference type="PANTHER" id="PTHR47561:SF1">
    <property type="entry name" value="POLYSACCHARIDE DEACETYLASE FAMILY PROTEIN (AFU_ORTHOLOGUE AFUA_6G05030)"/>
    <property type="match status" value="1"/>
</dbReference>
<dbReference type="InterPro" id="IPR022560">
    <property type="entry name" value="DUF3473"/>
</dbReference>
<dbReference type="OrthoDB" id="9806342at2"/>
<dbReference type="RefSeq" id="WP_093688904.1">
    <property type="nucleotide sequence ID" value="NZ_FNBU01000006.1"/>
</dbReference>
<dbReference type="AlphaFoldDB" id="A0A1G7JXZ8"/>
<organism evidence="2 3">
    <name type="scientific">Sporolituus thermophilus DSM 23256</name>
    <dbReference type="NCBI Taxonomy" id="1123285"/>
    <lineage>
        <taxon>Bacteria</taxon>
        <taxon>Bacillati</taxon>
        <taxon>Bacillota</taxon>
        <taxon>Negativicutes</taxon>
        <taxon>Selenomonadales</taxon>
        <taxon>Sporomusaceae</taxon>
        <taxon>Sporolituus</taxon>
    </lineage>
</organism>
<reference evidence="3" key="1">
    <citation type="submission" date="2016-10" db="EMBL/GenBank/DDBJ databases">
        <authorList>
            <person name="Varghese N."/>
            <person name="Submissions S."/>
        </authorList>
    </citation>
    <scope>NUCLEOTIDE SEQUENCE [LARGE SCALE GENOMIC DNA]</scope>
    <source>
        <strain evidence="3">DSM 23256</strain>
    </source>
</reference>
<dbReference type="PROSITE" id="PS51677">
    <property type="entry name" value="NODB"/>
    <property type="match status" value="1"/>
</dbReference>
<dbReference type="Proteomes" id="UP000243333">
    <property type="component" value="Unassembled WGS sequence"/>
</dbReference>
<dbReference type="PANTHER" id="PTHR47561">
    <property type="entry name" value="POLYSACCHARIDE DEACETYLASE FAMILY PROTEIN (AFU_ORTHOLOGUE AFUA_6G05030)"/>
    <property type="match status" value="1"/>
</dbReference>
<feature type="domain" description="NodB homology" evidence="1">
    <location>
        <begin position="23"/>
        <end position="229"/>
    </location>
</feature>
<evidence type="ECO:0000313" key="2">
    <source>
        <dbReference type="EMBL" id="SDF29837.1"/>
    </source>
</evidence>
<sequence length="305" mass="34320">MAKPASEVSVYNLLTFDIEEWFHANYEHINPADYRGKGSNFRAQVDMLLQLCSDAGCNATFFVLGSIGEDYPDVVRKIVQAGHEVAAHGYGHHLAYKQTFQAFKADVQKAVAILEDITGTKVLGYRAPSWSIVESNLHYLEALEELGLMYDASIFPVKTFLYGIPSAPTDIHKPRVNGRELGIWEVPTSVVSLFGRNIGYSGGFYFRFFPAFLIKKAIRAANRKGRSVVVYLHPRELDCTERRLILPCKEAFIHYYNIRGTKAKLEDIMMSFSFTSIATQLERLATTAQTADRQESLVATKPSQF</sequence>
<dbReference type="InterPro" id="IPR045235">
    <property type="entry name" value="PuuE_HpPgdA-like"/>
</dbReference>
<dbReference type="GO" id="GO:0016810">
    <property type="term" value="F:hydrolase activity, acting on carbon-nitrogen (but not peptide) bonds"/>
    <property type="evidence" value="ECO:0007669"/>
    <property type="project" value="InterPro"/>
</dbReference>
<accession>A0A1G7JXZ8</accession>
<protein>
    <submittedName>
        <fullName evidence="2">Polysaccharide deacetylase family protein, PEP-CTERM locus subfamily</fullName>
    </submittedName>
</protein>
<gene>
    <name evidence="2" type="ORF">SAMN05660235_01115</name>
</gene>
<dbReference type="EMBL" id="FNBU01000006">
    <property type="protein sequence ID" value="SDF29837.1"/>
    <property type="molecule type" value="Genomic_DNA"/>
</dbReference>
<dbReference type="Pfam" id="PF01522">
    <property type="entry name" value="Polysacc_deac_1"/>
    <property type="match status" value="1"/>
</dbReference>
<dbReference type="CDD" id="cd10941">
    <property type="entry name" value="CE4_PuuE_HpPgdA_like_2"/>
    <property type="match status" value="1"/>
</dbReference>
<dbReference type="GO" id="GO:0005975">
    <property type="term" value="P:carbohydrate metabolic process"/>
    <property type="evidence" value="ECO:0007669"/>
    <property type="project" value="InterPro"/>
</dbReference>
<dbReference type="Gene3D" id="3.20.20.370">
    <property type="entry name" value="Glycoside hydrolase/deacetylase"/>
    <property type="match status" value="1"/>
</dbReference>
<evidence type="ECO:0000259" key="1">
    <source>
        <dbReference type="PROSITE" id="PS51677"/>
    </source>
</evidence>
<dbReference type="InterPro" id="IPR002509">
    <property type="entry name" value="NODB_dom"/>
</dbReference>
<dbReference type="STRING" id="1123285.SAMN05660235_01115"/>
<name>A0A1G7JXZ8_9FIRM</name>
<evidence type="ECO:0000313" key="3">
    <source>
        <dbReference type="Proteomes" id="UP000243333"/>
    </source>
</evidence>